<organism evidence="2 3">
    <name type="scientific">Antarcticimicrobium luteum</name>
    <dbReference type="NCBI Taxonomy" id="2547397"/>
    <lineage>
        <taxon>Bacteria</taxon>
        <taxon>Pseudomonadati</taxon>
        <taxon>Pseudomonadota</taxon>
        <taxon>Alphaproteobacteria</taxon>
        <taxon>Rhodobacterales</taxon>
        <taxon>Paracoccaceae</taxon>
        <taxon>Antarcticimicrobium</taxon>
    </lineage>
</organism>
<accession>A0A4V3ASI1</accession>
<feature type="chain" id="PRO_5020201862" evidence="1">
    <location>
        <begin position="21"/>
        <end position="109"/>
    </location>
</feature>
<reference evidence="2 3" key="1">
    <citation type="submission" date="2019-03" db="EMBL/GenBank/DDBJ databases">
        <title>Ruegeria lutea sp. nov., a novel strain, isolated from marine sediment, the Masan Bay, South Korea.</title>
        <authorList>
            <person name="Kim J."/>
            <person name="Kim D.-Y."/>
            <person name="Lee S.-S."/>
        </authorList>
    </citation>
    <scope>NUCLEOTIDE SEQUENCE [LARGE SCALE GENOMIC DNA]</scope>
    <source>
        <strain evidence="2 3">318-1</strain>
    </source>
</reference>
<dbReference type="RefSeq" id="WP_133358854.1">
    <property type="nucleotide sequence ID" value="NZ_SMUV01000055.1"/>
</dbReference>
<dbReference type="Proteomes" id="UP000295301">
    <property type="component" value="Unassembled WGS sequence"/>
</dbReference>
<protein>
    <submittedName>
        <fullName evidence="2">Uncharacterized protein</fullName>
    </submittedName>
</protein>
<dbReference type="EMBL" id="SMUV01000055">
    <property type="protein sequence ID" value="TDK50595.1"/>
    <property type="molecule type" value="Genomic_DNA"/>
</dbReference>
<comment type="caution">
    <text evidence="2">The sequence shown here is derived from an EMBL/GenBank/DDBJ whole genome shotgun (WGS) entry which is preliminary data.</text>
</comment>
<dbReference type="AlphaFoldDB" id="A0A4V3ASI1"/>
<proteinExistence type="predicted"/>
<feature type="signal peptide" evidence="1">
    <location>
        <begin position="1"/>
        <end position="20"/>
    </location>
</feature>
<dbReference type="OrthoDB" id="7744610at2"/>
<evidence type="ECO:0000313" key="2">
    <source>
        <dbReference type="EMBL" id="TDK50595.1"/>
    </source>
</evidence>
<evidence type="ECO:0000313" key="3">
    <source>
        <dbReference type="Proteomes" id="UP000295301"/>
    </source>
</evidence>
<dbReference type="PROSITE" id="PS51257">
    <property type="entry name" value="PROKAR_LIPOPROTEIN"/>
    <property type="match status" value="1"/>
</dbReference>
<sequence>MRCVILAAALLSATACQVSAEGYKLITDGNTLIVSCFRGPWKDVIWDRPNSNFIDSLIDFGYDYPNAHAIAERLCRDDHLVGNKAAMKAEMIRIYYESPEIRGKTRKLR</sequence>
<keyword evidence="1" id="KW-0732">Signal</keyword>
<keyword evidence="3" id="KW-1185">Reference proteome</keyword>
<evidence type="ECO:0000256" key="1">
    <source>
        <dbReference type="SAM" id="SignalP"/>
    </source>
</evidence>
<gene>
    <name evidence="2" type="ORF">E1832_06130</name>
</gene>
<name>A0A4V3ASI1_9RHOB</name>